<dbReference type="OMA" id="TIRWHAT"/>
<keyword evidence="2 5" id="KW-0812">Transmembrane</keyword>
<dbReference type="OrthoDB" id="410315at2759"/>
<feature type="transmembrane region" description="Helical" evidence="5">
    <location>
        <begin position="333"/>
        <end position="359"/>
    </location>
</feature>
<comment type="subcellular location">
    <subcellularLocation>
        <location evidence="1">Membrane</location>
        <topology evidence="1">Multi-pass membrane protein</topology>
    </subcellularLocation>
</comment>
<proteinExistence type="inferred from homology"/>
<dbReference type="KEGG" id="spu:577254"/>
<keyword evidence="5" id="KW-0407">Ion channel</keyword>
<evidence type="ECO:0000256" key="1">
    <source>
        <dbReference type="ARBA" id="ARBA00004141"/>
    </source>
</evidence>
<name>A0A7M7HNG3_STRPU</name>
<dbReference type="GO" id="GO:1902495">
    <property type="term" value="C:transmembrane transporter complex"/>
    <property type="evidence" value="ECO:0000318"/>
    <property type="project" value="GO_Central"/>
</dbReference>
<dbReference type="AlphaFoldDB" id="A0A7M7HNG3"/>
<reference evidence="8" key="2">
    <citation type="submission" date="2021-01" db="UniProtKB">
        <authorList>
            <consortium name="EnsemblMetazoa"/>
        </authorList>
    </citation>
    <scope>IDENTIFICATION</scope>
</reference>
<dbReference type="GO" id="GO:1904315">
    <property type="term" value="F:transmitter-gated monoatomic ion channel activity involved in regulation of postsynaptic membrane potential"/>
    <property type="evidence" value="ECO:0000318"/>
    <property type="project" value="GO_Central"/>
</dbReference>
<dbReference type="Pfam" id="PF02932">
    <property type="entry name" value="Neur_chan_memb"/>
    <property type="match status" value="1"/>
</dbReference>
<feature type="domain" description="Neurotransmitter-gated ion-channel transmembrane" evidence="7">
    <location>
        <begin position="279"/>
        <end position="381"/>
    </location>
</feature>
<dbReference type="InterPro" id="IPR006201">
    <property type="entry name" value="Neur_channel"/>
</dbReference>
<comment type="caution">
    <text evidence="5">Lacks conserved residue(s) required for the propagation of feature annotation.</text>
</comment>
<dbReference type="GeneID" id="577254"/>
<dbReference type="EnsemblMetazoa" id="XM_011677299">
    <property type="protein sequence ID" value="XP_011675601"/>
    <property type="gene ID" value="LOC577254"/>
</dbReference>
<dbReference type="InParanoid" id="A0A7M7HNG3"/>
<dbReference type="InterPro" id="IPR038050">
    <property type="entry name" value="Neuro_actylchol_rec"/>
</dbReference>
<feature type="transmembrane region" description="Helical" evidence="5">
    <location>
        <begin position="273"/>
        <end position="296"/>
    </location>
</feature>
<dbReference type="InterPro" id="IPR036719">
    <property type="entry name" value="Neuro-gated_channel_TM_sf"/>
</dbReference>
<dbReference type="InterPro" id="IPR018000">
    <property type="entry name" value="Neurotransmitter_ion_chnl_CS"/>
</dbReference>
<evidence type="ECO:0000259" key="6">
    <source>
        <dbReference type="Pfam" id="PF02931"/>
    </source>
</evidence>
<keyword evidence="4 5" id="KW-0472">Membrane</keyword>
<dbReference type="FunFam" id="1.20.58.390:FF:000093">
    <property type="entry name" value="Uncharacterized protein"/>
    <property type="match status" value="1"/>
</dbReference>
<dbReference type="GO" id="GO:0004888">
    <property type="term" value="F:transmembrane signaling receptor activity"/>
    <property type="evidence" value="ECO:0007669"/>
    <property type="project" value="InterPro"/>
</dbReference>
<reference evidence="9" key="1">
    <citation type="submission" date="2015-02" db="EMBL/GenBank/DDBJ databases">
        <title>Genome sequencing for Strongylocentrotus purpuratus.</title>
        <authorList>
            <person name="Murali S."/>
            <person name="Liu Y."/>
            <person name="Vee V."/>
            <person name="English A."/>
            <person name="Wang M."/>
            <person name="Skinner E."/>
            <person name="Han Y."/>
            <person name="Muzny D.M."/>
            <person name="Worley K.C."/>
            <person name="Gibbs R.A."/>
        </authorList>
    </citation>
    <scope>NUCLEOTIDE SEQUENCE</scope>
</reference>
<keyword evidence="5" id="KW-0406">Ion transport</keyword>
<keyword evidence="9" id="KW-1185">Reference proteome</keyword>
<dbReference type="Gene3D" id="2.70.170.10">
    <property type="entry name" value="Neurotransmitter-gated ion-channel ligand-binding domain"/>
    <property type="match status" value="1"/>
</dbReference>
<evidence type="ECO:0000256" key="2">
    <source>
        <dbReference type="ARBA" id="ARBA00022692"/>
    </source>
</evidence>
<evidence type="ECO:0000256" key="5">
    <source>
        <dbReference type="RuleBase" id="RU000687"/>
    </source>
</evidence>
<dbReference type="GO" id="GO:0007268">
    <property type="term" value="P:chemical synaptic transmission"/>
    <property type="evidence" value="ECO:0000318"/>
    <property type="project" value="GO_Central"/>
</dbReference>
<evidence type="ECO:0000256" key="4">
    <source>
        <dbReference type="ARBA" id="ARBA00023136"/>
    </source>
</evidence>
<evidence type="ECO:0000259" key="7">
    <source>
        <dbReference type="Pfam" id="PF02932"/>
    </source>
</evidence>
<evidence type="ECO:0000313" key="9">
    <source>
        <dbReference type="Proteomes" id="UP000007110"/>
    </source>
</evidence>
<comment type="similarity">
    <text evidence="5">Belongs to the ligand-gated ion channel (TC 1.A.9) family.</text>
</comment>
<sequence length="476" mass="54751">MISTIRWHATGGRKMEKMIPLNEILSSCLVFACLVSWHLGTVQASDKNMTTAAPPNTIATEKELVEKLMSSYGDTSVRPVRNHSQPVVVFFRMLLYELIKLDETRQIVNIRTNMRLQWVDEYLQWDPEENGGIYNLTLKMHQVWRPDIFLDEDVDRDFISLPEAETFVIVQHTGAMDWLFPAVTTSACKMNIEYYPFDSQLCVLTFYPWTLDESKMRLFAKNDEDAFQARYVKNGIWSLVSFTATNRSIKYLCCPYPNDHIEYRLTFLRESGFFLTNVVVPAIFLTALMLVGFWLHPDSGEKVTFTVTNLLALTLFQQLVADKMPPIGEPRSILVTCFFMLIILSGCAVFLSVLVLRLYHHDTNTRPPRWVIKLIMPWFSRSGARGYIRKIYIIEKESKVTTNEEVLTNGNTATTILTTTDVKKDEVRRLAFDSESKDVNQFVWRQVALAFDSLCGTVLCCAMLGNFMFALISFLK</sequence>
<dbReference type="Gene3D" id="1.20.58.390">
    <property type="entry name" value="Neurotransmitter-gated ion-channel transmembrane domain"/>
    <property type="match status" value="1"/>
</dbReference>
<dbReference type="Proteomes" id="UP000007110">
    <property type="component" value="Unassembled WGS sequence"/>
</dbReference>
<keyword evidence="3 5" id="KW-1133">Transmembrane helix</keyword>
<evidence type="ECO:0000313" key="8">
    <source>
        <dbReference type="EnsemblMetazoa" id="XP_011675601"/>
    </source>
</evidence>
<dbReference type="GO" id="GO:0045202">
    <property type="term" value="C:synapse"/>
    <property type="evidence" value="ECO:0000318"/>
    <property type="project" value="GO_Central"/>
</dbReference>
<dbReference type="PROSITE" id="PS00236">
    <property type="entry name" value="NEUROTR_ION_CHANNEL"/>
    <property type="match status" value="1"/>
</dbReference>
<dbReference type="RefSeq" id="XP_011675601.2">
    <property type="nucleotide sequence ID" value="XM_011677299.2"/>
</dbReference>
<dbReference type="Pfam" id="PF02931">
    <property type="entry name" value="Neur_chan_LBD"/>
    <property type="match status" value="1"/>
</dbReference>
<feature type="transmembrane region" description="Helical" evidence="5">
    <location>
        <begin position="454"/>
        <end position="475"/>
    </location>
</feature>
<dbReference type="GO" id="GO:0043005">
    <property type="term" value="C:neuron projection"/>
    <property type="evidence" value="ECO:0000318"/>
    <property type="project" value="GO_Central"/>
</dbReference>
<dbReference type="GO" id="GO:0098794">
    <property type="term" value="C:postsynapse"/>
    <property type="evidence" value="ECO:0007669"/>
    <property type="project" value="GOC"/>
</dbReference>
<dbReference type="PRINTS" id="PR00252">
    <property type="entry name" value="NRIONCHANNEL"/>
</dbReference>
<evidence type="ECO:0000256" key="3">
    <source>
        <dbReference type="ARBA" id="ARBA00022989"/>
    </source>
</evidence>
<accession>A0A7M7HNG3</accession>
<dbReference type="PANTHER" id="PTHR18945">
    <property type="entry name" value="NEUROTRANSMITTER GATED ION CHANNEL"/>
    <property type="match status" value="1"/>
</dbReference>
<dbReference type="InterPro" id="IPR006029">
    <property type="entry name" value="Neurotrans-gated_channel_TM"/>
</dbReference>
<protein>
    <submittedName>
        <fullName evidence="8">Uncharacterized protein</fullName>
    </submittedName>
</protein>
<dbReference type="FunFam" id="2.70.170.10:FF:000072">
    <property type="entry name" value="Uncharacterized protein"/>
    <property type="match status" value="1"/>
</dbReference>
<dbReference type="GO" id="GO:0042391">
    <property type="term" value="P:regulation of membrane potential"/>
    <property type="evidence" value="ECO:0000318"/>
    <property type="project" value="GO_Central"/>
</dbReference>
<feature type="domain" description="Neurotransmitter-gated ion-channel ligand-binding" evidence="6">
    <location>
        <begin position="61"/>
        <end position="270"/>
    </location>
</feature>
<dbReference type="GO" id="GO:0005231">
    <property type="term" value="F:excitatory extracellular ligand-gated monoatomic ion channel activity"/>
    <property type="evidence" value="ECO:0000318"/>
    <property type="project" value="GO_Central"/>
</dbReference>
<dbReference type="CDD" id="cd19051">
    <property type="entry name" value="LGIC_TM_cation"/>
    <property type="match status" value="1"/>
</dbReference>
<dbReference type="SUPFAM" id="SSF90112">
    <property type="entry name" value="Neurotransmitter-gated ion-channel transmembrane pore"/>
    <property type="match status" value="1"/>
</dbReference>
<organism evidence="8 9">
    <name type="scientific">Strongylocentrotus purpuratus</name>
    <name type="common">Purple sea urchin</name>
    <dbReference type="NCBI Taxonomy" id="7668"/>
    <lineage>
        <taxon>Eukaryota</taxon>
        <taxon>Metazoa</taxon>
        <taxon>Echinodermata</taxon>
        <taxon>Eleutherozoa</taxon>
        <taxon>Echinozoa</taxon>
        <taxon>Echinoidea</taxon>
        <taxon>Euechinoidea</taxon>
        <taxon>Echinacea</taxon>
        <taxon>Camarodonta</taxon>
        <taxon>Echinidea</taxon>
        <taxon>Strongylocentrotidae</taxon>
        <taxon>Strongylocentrotus</taxon>
    </lineage>
</organism>
<dbReference type="GO" id="GO:0034220">
    <property type="term" value="P:monoatomic ion transmembrane transport"/>
    <property type="evidence" value="ECO:0000318"/>
    <property type="project" value="GO_Central"/>
</dbReference>
<keyword evidence="5" id="KW-0813">Transport</keyword>
<dbReference type="GO" id="GO:0005886">
    <property type="term" value="C:plasma membrane"/>
    <property type="evidence" value="ECO:0000318"/>
    <property type="project" value="GO_Central"/>
</dbReference>
<dbReference type="InterPro" id="IPR036734">
    <property type="entry name" value="Neur_chan_lig-bd_sf"/>
</dbReference>
<dbReference type="InterPro" id="IPR006202">
    <property type="entry name" value="Neur_chan_lig-bd"/>
</dbReference>
<dbReference type="SUPFAM" id="SSF63712">
    <property type="entry name" value="Nicotinic receptor ligand binding domain-like"/>
    <property type="match status" value="1"/>
</dbReference>